<dbReference type="Proteomes" id="UP000322524">
    <property type="component" value="Unassembled WGS sequence"/>
</dbReference>
<protein>
    <submittedName>
        <fullName evidence="3">Glycosyltransferase family 2 protein</fullName>
    </submittedName>
</protein>
<dbReference type="Gene3D" id="3.90.550.10">
    <property type="entry name" value="Spore Coat Polysaccharide Biosynthesis Protein SpsA, Chain A"/>
    <property type="match status" value="1"/>
</dbReference>
<dbReference type="CDD" id="cd00761">
    <property type="entry name" value="Glyco_tranf_GTA_type"/>
    <property type="match status" value="1"/>
</dbReference>
<dbReference type="Pfam" id="PF00535">
    <property type="entry name" value="Glycos_transf_2"/>
    <property type="match status" value="1"/>
</dbReference>
<dbReference type="PANTHER" id="PTHR22916:SF3">
    <property type="entry name" value="UDP-GLCNAC:BETAGAL BETA-1,3-N-ACETYLGLUCOSAMINYLTRANSFERASE-LIKE PROTEIN 1"/>
    <property type="match status" value="1"/>
</dbReference>
<dbReference type="InterPro" id="IPR029044">
    <property type="entry name" value="Nucleotide-diphossugar_trans"/>
</dbReference>
<evidence type="ECO:0000256" key="1">
    <source>
        <dbReference type="ARBA" id="ARBA00006739"/>
    </source>
</evidence>
<evidence type="ECO:0000259" key="2">
    <source>
        <dbReference type="Pfam" id="PF00535"/>
    </source>
</evidence>
<dbReference type="STRING" id="79883.GCA_001636495_01390"/>
<sequence>MKTNSMDLVSVITPTYNAAKYILDTIRSVKDQTYPYWEMIIVDDCSSDSTREIVHKEIKTDSRIKLIELSENGGPANARNVAINAAKGEFIAFLDSDDLWHPSKLERQLNFMLKHDCAFSYTAYQIMKESGEKTGVVFQAPASITYKTLLMNTAIGTLTVVLNKRKLGHFQMQLFRDCSEDYGLWLQILNKGIIAYGLNEELAIYRKCVDSLSSNKIKSAKKTWNTYRKIEKKNVIASIWYLVNYTFHAVRKHSRTI</sequence>
<feature type="domain" description="Glycosyltransferase 2-like" evidence="2">
    <location>
        <begin position="10"/>
        <end position="133"/>
    </location>
</feature>
<comment type="similarity">
    <text evidence="1">Belongs to the glycosyltransferase 2 family.</text>
</comment>
<proteinExistence type="inferred from homology"/>
<dbReference type="GO" id="GO:0016758">
    <property type="term" value="F:hexosyltransferase activity"/>
    <property type="evidence" value="ECO:0007669"/>
    <property type="project" value="UniProtKB-ARBA"/>
</dbReference>
<dbReference type="PANTHER" id="PTHR22916">
    <property type="entry name" value="GLYCOSYLTRANSFERASE"/>
    <property type="match status" value="1"/>
</dbReference>
<reference evidence="3 4" key="1">
    <citation type="submission" date="2019-08" db="EMBL/GenBank/DDBJ databases">
        <title>Bacillus genomes from the desert of Cuatro Cienegas, Coahuila.</title>
        <authorList>
            <person name="Olmedo-Alvarez G."/>
        </authorList>
    </citation>
    <scope>NUCLEOTIDE SEQUENCE [LARGE SCALE GENOMIC DNA]</scope>
    <source>
        <strain evidence="3 4">CH28_1T</strain>
    </source>
</reference>
<dbReference type="OrthoDB" id="9785185at2"/>
<dbReference type="FunFam" id="3.90.550.10:FF:000130">
    <property type="entry name" value="Family 2 glycosyl transferase"/>
    <property type="match status" value="1"/>
</dbReference>
<gene>
    <name evidence="3" type="ORF">FZC76_16790</name>
</gene>
<comment type="caution">
    <text evidence="3">The sequence shown here is derived from an EMBL/GenBank/DDBJ whole genome shotgun (WGS) entry which is preliminary data.</text>
</comment>
<dbReference type="AlphaFoldDB" id="A0A5D4SUT6"/>
<organism evidence="3 4">
    <name type="scientific">Sutcliffiella horikoshii</name>
    <dbReference type="NCBI Taxonomy" id="79883"/>
    <lineage>
        <taxon>Bacteria</taxon>
        <taxon>Bacillati</taxon>
        <taxon>Bacillota</taxon>
        <taxon>Bacilli</taxon>
        <taxon>Bacillales</taxon>
        <taxon>Bacillaceae</taxon>
        <taxon>Sutcliffiella</taxon>
    </lineage>
</organism>
<evidence type="ECO:0000313" key="3">
    <source>
        <dbReference type="EMBL" id="TYS67177.1"/>
    </source>
</evidence>
<dbReference type="RefSeq" id="WP_148989319.1">
    <property type="nucleotide sequence ID" value="NZ_VTEV01000006.1"/>
</dbReference>
<dbReference type="InterPro" id="IPR001173">
    <property type="entry name" value="Glyco_trans_2-like"/>
</dbReference>
<dbReference type="EMBL" id="VTEV01000006">
    <property type="protein sequence ID" value="TYS67177.1"/>
    <property type="molecule type" value="Genomic_DNA"/>
</dbReference>
<keyword evidence="3" id="KW-0808">Transferase</keyword>
<name>A0A5D4SUT6_9BACI</name>
<evidence type="ECO:0000313" key="4">
    <source>
        <dbReference type="Proteomes" id="UP000322524"/>
    </source>
</evidence>
<dbReference type="SUPFAM" id="SSF53448">
    <property type="entry name" value="Nucleotide-diphospho-sugar transferases"/>
    <property type="match status" value="1"/>
</dbReference>
<accession>A0A5D4SUT6</accession>